<accession>A0ABW5H260</accession>
<gene>
    <name evidence="2" type="ORF">ACFSVL_07515</name>
</gene>
<protein>
    <recommendedName>
        <fullName evidence="4">DUF3558 domain-containing protein</fullName>
    </recommendedName>
</protein>
<feature type="region of interest" description="Disordered" evidence="1">
    <location>
        <begin position="72"/>
        <end position="94"/>
    </location>
</feature>
<feature type="region of interest" description="Disordered" evidence="1">
    <location>
        <begin position="22"/>
        <end position="53"/>
    </location>
</feature>
<dbReference type="RefSeq" id="WP_378301702.1">
    <property type="nucleotide sequence ID" value="NZ_JBHUKS010000004.1"/>
</dbReference>
<evidence type="ECO:0008006" key="4">
    <source>
        <dbReference type="Google" id="ProtNLM"/>
    </source>
</evidence>
<evidence type="ECO:0000313" key="3">
    <source>
        <dbReference type="Proteomes" id="UP001597483"/>
    </source>
</evidence>
<name>A0ABW5H260_9PSEU</name>
<dbReference type="Proteomes" id="UP001597483">
    <property type="component" value="Unassembled WGS sequence"/>
</dbReference>
<feature type="region of interest" description="Disordered" evidence="1">
    <location>
        <begin position="131"/>
        <end position="150"/>
    </location>
</feature>
<organism evidence="2 3">
    <name type="scientific">Amycolatopsis silviterrae</name>
    <dbReference type="NCBI Taxonomy" id="1656914"/>
    <lineage>
        <taxon>Bacteria</taxon>
        <taxon>Bacillati</taxon>
        <taxon>Actinomycetota</taxon>
        <taxon>Actinomycetes</taxon>
        <taxon>Pseudonocardiales</taxon>
        <taxon>Pseudonocardiaceae</taxon>
        <taxon>Amycolatopsis</taxon>
    </lineage>
</organism>
<sequence length="221" mass="22471">MAGVIGAVVVLGAGVAIGLSVSGGSSPSEAKPAPTVPTPAPSTTASPTSPPGKYSMRAISNACDLIDPKPLAKWSSTPKPPVHREAPPDGGYGGGLTCTLGYTSTSTTDGTTTNEAGISLEVEFASADEPPAFDKWNTGPRQGWTTGTTNGLGTRNYWRAGAVTEPGPGASYIVGVQDSNVSAEIQVAVHRAKGEAPLKMDDLSAIGQTQIRAVLDRLKKA</sequence>
<comment type="caution">
    <text evidence="2">The sequence shown here is derived from an EMBL/GenBank/DDBJ whole genome shotgun (WGS) entry which is preliminary data.</text>
</comment>
<keyword evidence="3" id="KW-1185">Reference proteome</keyword>
<evidence type="ECO:0000313" key="2">
    <source>
        <dbReference type="EMBL" id="MFD2467234.1"/>
    </source>
</evidence>
<dbReference type="EMBL" id="JBHUKS010000004">
    <property type="protein sequence ID" value="MFD2467234.1"/>
    <property type="molecule type" value="Genomic_DNA"/>
</dbReference>
<proteinExistence type="predicted"/>
<evidence type="ECO:0000256" key="1">
    <source>
        <dbReference type="SAM" id="MobiDB-lite"/>
    </source>
</evidence>
<reference evidence="3" key="1">
    <citation type="journal article" date="2019" name="Int. J. Syst. Evol. Microbiol.">
        <title>The Global Catalogue of Microorganisms (GCM) 10K type strain sequencing project: providing services to taxonomists for standard genome sequencing and annotation.</title>
        <authorList>
            <consortium name="The Broad Institute Genomics Platform"/>
            <consortium name="The Broad Institute Genome Sequencing Center for Infectious Disease"/>
            <person name="Wu L."/>
            <person name="Ma J."/>
        </authorList>
    </citation>
    <scope>NUCLEOTIDE SEQUENCE [LARGE SCALE GENOMIC DNA]</scope>
    <source>
        <strain evidence="3">CGMCC 4.7641</strain>
    </source>
</reference>